<dbReference type="PROSITE" id="PS50853">
    <property type="entry name" value="FN3"/>
    <property type="match status" value="2"/>
</dbReference>
<dbReference type="SUPFAM" id="SSF110296">
    <property type="entry name" value="Oligoxyloglucan reducing end-specific cellobiohydrolase"/>
    <property type="match status" value="1"/>
</dbReference>
<dbReference type="CDD" id="cd00063">
    <property type="entry name" value="FN3"/>
    <property type="match status" value="1"/>
</dbReference>
<feature type="domain" description="Fibronectin type-III" evidence="2">
    <location>
        <begin position="408"/>
        <end position="507"/>
    </location>
</feature>
<sequence>MDFQRFTTIDNQLWRLAELIGDGRITGWIITNADFPNIIITKGSGLIDGYYVNSYDDQEFELSASGVFYIYAQRRVGIVGTIGPKSDINSVSYTDAGPPGTPTIILIEELDPFTISLSWQAVTDIDLSFYRIQRRDGGSGAFETVEETTELSILDIVEEDTFYEYRLYAVDQSGNSSNPATASITTSISTVPPPNPYRVSMPASEAAINILWERPPNIDFDDIQHWRITHVRLETDNSEIVSTRISFIVNKDLYDDRIDNLLVGQKYKVTLQTVDTHDRVSTGVIQSVTPQPNPGPRDPQGIAYTQSEAESGVQLDLSWTSGDTPYDSSISRRFKIYMTVGNNPESEAINVPVGHTSDQISLLPFDDYTRYEIIPENEIVTVRITAVDRDEFEGFGSYVKLLTANFTFPKRLKSMNVEFDVDTAQLRTTWELQDDTYDVQIVILDDNLNDPYVTDVQILNTRLGLATNHVLENAQLNHKYTVSITPYNIDGFAGPTSTQVEITTLPILPFPESPDNIETRPRDRQITLIWDIPINSVFAQWFRIYRKSGEITFTASDWSILDTVPVTLQEFTDYGLENGDVYSYYITTIDVYDRESLHLPEAINLNFVEDVPRSEGILTEPDNLQITLTDDNIILTWDSLLEEFDSFTIYRSINNLYSWEDIDTVDKNTLTYTDISLPLVDGTIFYYMIDKAINDTDIVIQTSDTPPESSIFLGELTLSTTTFGTLDVSDRRDIADMVDPLAEYTNTYLLPHRHRGTEPLDPSRVGLGQELVVTNWNTVDGRIFTTSEVIFGGSSYVVKVDSRFPTTYFEVRETTRQIVFAEPIATINPETGTVDDAPDIEMRIFGLEEVQGVLEASRFDNIHARQIQFGNLNKEQLPDIDHEGRIRESLIPQRFLLERYSNHNFIVSQTNTVVDNNFGNGTTFYSTIESDGLIEEIIDFDLEDDGDLVGFRRPSFSTTTSLNLRQTEITGNLSAGTDVANRYRYFMIKFFYTNDSSMKLFTPPVIYETLFTVNTGDTLVHVAGISDDGILYAVNNDAGNNVIYGIDPATGTILSQTATGQDIDSLAFHSDNGLFYGSRSTGNIVFSYNLTTNVFTTLTILGGIDIVVRSMAYDPINGIMYCTLNDGGNDFLSTVNLTTGAATKVNAAQSLSVATSVGLTYYQPDDVMYYSTSTSRIYSVNRTTGVDTLIINPFTDGDATGFESPSQNTWTSNPNSIALGNFNVLRGDVYLRFPVNIPTNASAALATLYLTAVSSAPSVGTTVRLSITALDPAAYDDDLNLSNSLVATLGTLSTSIDWSPSTWTVNEDVSVDVTSIVREFINHNDYIQGRHIILRITTIDTTANGDHRVAVGFGSSGEPSLFMSHVTDVAEVNSDPGGFQSEKSYFFQFEFADDEPTRWVRITTFDTPIKPNPVIDLRKRIRFKVLTDKSFYLTFGIREISATSLETGSNGGTAGAIEWVGANSIITDALNNEAPKGVLIQSSDTWQDIDVDLQTAGVIAFDNGNGVLSQGLGVLEHLAITIYPDQDSPAGPFNLYIDKIEQVDDVLVAGTSQGIQISRDFGTTWEVSRLTDTPVHKFFRAQNNAFLWAITADEVLLAIDPAFWYSVSGTTGVQYVRDIVEDLEGNIYISTNRGVFFLEIALLRNYTFFKQTQPINAFTTDCYGMYHNPVSSGIDEIWVSTELGIYRTIDRGLSWQDTGLRTGGLEAFEFMNIGDDQNPNIIAMTRKHIMRMMSSENSFREIANFEEQHDLFDNWKMEYFASNLYVSTSNGVYSNTFDNLFTPGNITAQFKKVFPGLDENDNVIIAFGLDRVQMDNGIYELFIGQENKLVVADALNELRIKLTYKNRELPSFFVDDVEQNIGYIYNVFNGVVSFRKPQAVNKVVTAAQIPRKVWIATNGGWAQTNPETETFVYHNGHPNWIFFQLNQNAVLGEIQLIEDKLNELPVLTTFNSLLPDSQSFLDVTLASILTMKTGGEEGVALVNNTTIIDFLDNYTRFLSLVTEDLVTTNDLDFPNIRSSGITREASPATSRALLLESVEDFLSENSVGITIDTFTGTVDFRTALANATDPTERVKLEFTKYDHLDITIFNANVKNTGELTHREIEDRFEDINTGLPTNLSRAVYTNLIKTGIFAEARHNFLFDRFNVSNVQSRFYAAHTSDWYDILNSTIDYNIIEEIDNLPEPRFVNSVALFTDDPYFSDKIWMGTDNDIMQYDFRNGTLIIEKVVRPRNVANPLFVCDIFPYNSDVYVVAADQKTKQSH</sequence>
<reference evidence="3" key="1">
    <citation type="journal article" date="2015" name="Nature">
        <title>Complex archaea that bridge the gap between prokaryotes and eukaryotes.</title>
        <authorList>
            <person name="Spang A."/>
            <person name="Saw J.H."/>
            <person name="Jorgensen S.L."/>
            <person name="Zaremba-Niedzwiedzka K."/>
            <person name="Martijn J."/>
            <person name="Lind A.E."/>
            <person name="van Eijk R."/>
            <person name="Schleper C."/>
            <person name="Guy L."/>
            <person name="Ettema T.J."/>
        </authorList>
    </citation>
    <scope>NUCLEOTIDE SEQUENCE</scope>
</reference>
<accession>A0A0F9N980</accession>
<gene>
    <name evidence="3" type="ORF">LCGC14_0979370</name>
</gene>
<dbReference type="EMBL" id="LAZR01003649">
    <property type="protein sequence ID" value="KKN16095.1"/>
    <property type="molecule type" value="Genomic_DNA"/>
</dbReference>
<dbReference type="Gene3D" id="2.60.40.10">
    <property type="entry name" value="Immunoglobulins"/>
    <property type="match status" value="3"/>
</dbReference>
<feature type="region of interest" description="Disordered" evidence="1">
    <location>
        <begin position="174"/>
        <end position="194"/>
    </location>
</feature>
<feature type="non-terminal residue" evidence="3">
    <location>
        <position position="2261"/>
    </location>
</feature>
<name>A0A0F9N980_9ZZZZ</name>
<evidence type="ECO:0000313" key="3">
    <source>
        <dbReference type="EMBL" id="KKN16095.1"/>
    </source>
</evidence>
<evidence type="ECO:0000256" key="1">
    <source>
        <dbReference type="SAM" id="MobiDB-lite"/>
    </source>
</evidence>
<dbReference type="InterPro" id="IPR013783">
    <property type="entry name" value="Ig-like_fold"/>
</dbReference>
<feature type="compositionally biased region" description="Low complexity" evidence="1">
    <location>
        <begin position="176"/>
        <end position="190"/>
    </location>
</feature>
<dbReference type="SMART" id="SM00060">
    <property type="entry name" value="FN3"/>
    <property type="match status" value="4"/>
</dbReference>
<feature type="domain" description="Fibronectin type-III" evidence="2">
    <location>
        <begin position="98"/>
        <end position="193"/>
    </location>
</feature>
<dbReference type="SUPFAM" id="SSF63825">
    <property type="entry name" value="YWTD domain"/>
    <property type="match status" value="1"/>
</dbReference>
<proteinExistence type="predicted"/>
<dbReference type="InterPro" id="IPR036116">
    <property type="entry name" value="FN3_sf"/>
</dbReference>
<dbReference type="InterPro" id="IPR015943">
    <property type="entry name" value="WD40/YVTN_repeat-like_dom_sf"/>
</dbReference>
<comment type="caution">
    <text evidence="3">The sequence shown here is derived from an EMBL/GenBank/DDBJ whole genome shotgun (WGS) entry which is preliminary data.</text>
</comment>
<evidence type="ECO:0000259" key="2">
    <source>
        <dbReference type="PROSITE" id="PS50853"/>
    </source>
</evidence>
<organism evidence="3">
    <name type="scientific">marine sediment metagenome</name>
    <dbReference type="NCBI Taxonomy" id="412755"/>
    <lineage>
        <taxon>unclassified sequences</taxon>
        <taxon>metagenomes</taxon>
        <taxon>ecological metagenomes</taxon>
    </lineage>
</organism>
<dbReference type="SUPFAM" id="SSF49265">
    <property type="entry name" value="Fibronectin type III"/>
    <property type="match status" value="2"/>
</dbReference>
<dbReference type="InterPro" id="IPR003961">
    <property type="entry name" value="FN3_dom"/>
</dbReference>
<dbReference type="Gene3D" id="2.130.10.10">
    <property type="entry name" value="YVTN repeat-like/Quinoprotein amine dehydrogenase"/>
    <property type="match status" value="2"/>
</dbReference>
<protein>
    <recommendedName>
        <fullName evidence="2">Fibronectin type-III domain-containing protein</fullName>
    </recommendedName>
</protein>